<dbReference type="Pfam" id="PF00877">
    <property type="entry name" value="NLPC_P60"/>
    <property type="match status" value="1"/>
</dbReference>
<dbReference type="Proteomes" id="UP001185092">
    <property type="component" value="Unassembled WGS sequence"/>
</dbReference>
<evidence type="ECO:0000313" key="8">
    <source>
        <dbReference type="Proteomes" id="UP001185092"/>
    </source>
</evidence>
<keyword evidence="5" id="KW-0472">Membrane</keyword>
<keyword evidence="2" id="KW-0645">Protease</keyword>
<keyword evidence="8" id="KW-1185">Reference proteome</keyword>
<evidence type="ECO:0000256" key="1">
    <source>
        <dbReference type="ARBA" id="ARBA00007074"/>
    </source>
</evidence>
<dbReference type="GO" id="GO:0006508">
    <property type="term" value="P:proteolysis"/>
    <property type="evidence" value="ECO:0007669"/>
    <property type="project" value="UniProtKB-KW"/>
</dbReference>
<sequence length="165" mass="18753">MRKNEIINSYFYTIICFCFICLVASSCASRKKANIRQQKVNTLVKTARSYTGTPYRYGGTSRNGMDCSALLVNSFDIIGINLPRTSKEQSEQGQKVKLKDLQPGDLVFFGSKKNKRRISHAGLVTEVVNDDHVKFIHATTSLGVTESNVHSKYYKKLFREARRIF</sequence>
<comment type="similarity">
    <text evidence="1">Belongs to the peptidase C40 family.</text>
</comment>
<reference evidence="7" key="1">
    <citation type="submission" date="2023-07" db="EMBL/GenBank/DDBJ databases">
        <title>Genomic Encyclopedia of Type Strains, Phase IV (KMG-IV): sequencing the most valuable type-strain genomes for metagenomic binning, comparative biology and taxonomic classification.</title>
        <authorList>
            <person name="Goeker M."/>
        </authorList>
    </citation>
    <scope>NUCLEOTIDE SEQUENCE</scope>
    <source>
        <strain evidence="7">DSM 26174</strain>
    </source>
</reference>
<dbReference type="GO" id="GO:0008234">
    <property type="term" value="F:cysteine-type peptidase activity"/>
    <property type="evidence" value="ECO:0007669"/>
    <property type="project" value="UniProtKB-KW"/>
</dbReference>
<keyword evidence="4" id="KW-0788">Thiol protease</keyword>
<dbReference type="EMBL" id="JAVDQD010000002">
    <property type="protein sequence ID" value="MDR6238715.1"/>
    <property type="molecule type" value="Genomic_DNA"/>
</dbReference>
<accession>A0AAE3XLJ1</accession>
<evidence type="ECO:0000313" key="7">
    <source>
        <dbReference type="EMBL" id="MDR6238715.1"/>
    </source>
</evidence>
<evidence type="ECO:0000256" key="3">
    <source>
        <dbReference type="ARBA" id="ARBA00022801"/>
    </source>
</evidence>
<gene>
    <name evidence="7" type="ORF">HNQ88_001752</name>
</gene>
<dbReference type="InterPro" id="IPR038765">
    <property type="entry name" value="Papain-like_cys_pep_sf"/>
</dbReference>
<keyword evidence="5" id="KW-0812">Transmembrane</keyword>
<keyword evidence="5" id="KW-1133">Transmembrane helix</keyword>
<evidence type="ECO:0000256" key="5">
    <source>
        <dbReference type="SAM" id="Phobius"/>
    </source>
</evidence>
<dbReference type="SUPFAM" id="SSF54001">
    <property type="entry name" value="Cysteine proteinases"/>
    <property type="match status" value="1"/>
</dbReference>
<proteinExistence type="inferred from homology"/>
<dbReference type="InterPro" id="IPR051202">
    <property type="entry name" value="Peptidase_C40"/>
</dbReference>
<comment type="caution">
    <text evidence="7">The sequence shown here is derived from an EMBL/GenBank/DDBJ whole genome shotgun (WGS) entry which is preliminary data.</text>
</comment>
<keyword evidence="3 7" id="KW-0378">Hydrolase</keyword>
<dbReference type="PROSITE" id="PS51935">
    <property type="entry name" value="NLPC_P60"/>
    <property type="match status" value="1"/>
</dbReference>
<dbReference type="PANTHER" id="PTHR47053">
    <property type="entry name" value="MUREIN DD-ENDOPEPTIDASE MEPH-RELATED"/>
    <property type="match status" value="1"/>
</dbReference>
<dbReference type="Gene3D" id="3.90.1720.10">
    <property type="entry name" value="endopeptidase domain like (from Nostoc punctiforme)"/>
    <property type="match status" value="1"/>
</dbReference>
<protein>
    <submittedName>
        <fullName evidence="7">Cell wall-associated NlpC family hydrolase</fullName>
    </submittedName>
</protein>
<dbReference type="PANTHER" id="PTHR47053:SF1">
    <property type="entry name" value="MUREIN DD-ENDOPEPTIDASE MEPH-RELATED"/>
    <property type="match status" value="1"/>
</dbReference>
<feature type="domain" description="NlpC/P60" evidence="6">
    <location>
        <begin position="37"/>
        <end position="165"/>
    </location>
</feature>
<name>A0AAE3XLJ1_9BACT</name>
<feature type="transmembrane region" description="Helical" evidence="5">
    <location>
        <begin position="6"/>
        <end position="29"/>
    </location>
</feature>
<evidence type="ECO:0000256" key="2">
    <source>
        <dbReference type="ARBA" id="ARBA00022670"/>
    </source>
</evidence>
<evidence type="ECO:0000256" key="4">
    <source>
        <dbReference type="ARBA" id="ARBA00022807"/>
    </source>
</evidence>
<organism evidence="7 8">
    <name type="scientific">Aureibacter tunicatorum</name>
    <dbReference type="NCBI Taxonomy" id="866807"/>
    <lineage>
        <taxon>Bacteria</taxon>
        <taxon>Pseudomonadati</taxon>
        <taxon>Bacteroidota</taxon>
        <taxon>Cytophagia</taxon>
        <taxon>Cytophagales</taxon>
        <taxon>Persicobacteraceae</taxon>
        <taxon>Aureibacter</taxon>
    </lineage>
</organism>
<dbReference type="InterPro" id="IPR000064">
    <property type="entry name" value="NLP_P60_dom"/>
</dbReference>
<dbReference type="RefSeq" id="WP_309938221.1">
    <property type="nucleotide sequence ID" value="NZ_AP025305.1"/>
</dbReference>
<dbReference type="PROSITE" id="PS51257">
    <property type="entry name" value="PROKAR_LIPOPROTEIN"/>
    <property type="match status" value="1"/>
</dbReference>
<evidence type="ECO:0000259" key="6">
    <source>
        <dbReference type="PROSITE" id="PS51935"/>
    </source>
</evidence>
<dbReference type="AlphaFoldDB" id="A0AAE3XLJ1"/>